<dbReference type="RefSeq" id="WP_039125493.1">
    <property type="nucleotide sequence ID" value="NZ_CP010427.1"/>
</dbReference>
<dbReference type="EMBL" id="CP010427">
    <property type="protein sequence ID" value="AJC49430.1"/>
    <property type="molecule type" value="Genomic_DNA"/>
</dbReference>
<organism evidence="1 2">
    <name type="scientific">Allofrancisella guangzhouensis</name>
    <dbReference type="NCBI Taxonomy" id="594679"/>
    <lineage>
        <taxon>Bacteria</taxon>
        <taxon>Pseudomonadati</taxon>
        <taxon>Pseudomonadota</taxon>
        <taxon>Gammaproteobacteria</taxon>
        <taxon>Thiotrichales</taxon>
        <taxon>Francisellaceae</taxon>
        <taxon>Allofrancisella</taxon>
    </lineage>
</organism>
<keyword evidence="2" id="KW-1185">Reference proteome</keyword>
<dbReference type="HOGENOM" id="CLU_598198_0_0_6"/>
<gene>
    <name evidence="1" type="ORF">SD28_07270</name>
</gene>
<dbReference type="Proteomes" id="UP000031104">
    <property type="component" value="Chromosome"/>
</dbReference>
<dbReference type="STRING" id="594679.SD28_07270"/>
<reference evidence="1 2" key="1">
    <citation type="submission" date="2014-12" db="EMBL/GenBank/DDBJ databases">
        <title>Complete genome sequence of Francisella guanzhouensis strain 08HL01032 isolated from air-conditioning system in China.</title>
        <authorList>
            <person name="Svensson D."/>
            <person name="Ohrman C."/>
            <person name="Backman S."/>
            <person name="Karlsson E."/>
            <person name="Nilsson E."/>
            <person name="Bystrom M."/>
            <person name="Larkeryd A."/>
            <person name="Stenberg P."/>
            <person name="Scholtz H.C."/>
            <person name="Forsman M."/>
            <person name="Sjodin A."/>
        </authorList>
    </citation>
    <scope>NUCLEOTIDE SEQUENCE [LARGE SCALE GENOMIC DNA]</scope>
    <source>
        <strain evidence="1 2">08HL01032</strain>
    </source>
</reference>
<name>A0A0A8E5C7_9GAMM</name>
<dbReference type="OrthoDB" id="5603172at2"/>
<evidence type="ECO:0000313" key="1">
    <source>
        <dbReference type="EMBL" id="AJC49430.1"/>
    </source>
</evidence>
<proteinExistence type="predicted"/>
<sequence>MNNNIEIDKVANNILTKLSEWKENANANFVKYAHQIYASKIQNRYSSLLTPCPKGVFLKVTDIGYNNDSEYIDLYQELQISRPNYQGSLFSMLDTSLMPFDVQRVRKLSDDTIKLTFCNNDKTFTLANQKLVFWIHSDTDNIKQSLQIFNNLKKKAKLTYYSSSVEGYLEVNLELGYQYKQKINLAIKNNIYDPRLQFTVSIDFSQIKEISFEKIDLELKFNTLSAPEYELTKCFHTNIIPMINQAIVNITPFKLDGNDDIYWLKTDTELKYQACELRGLYSNNHLMDPSTYRVIYSGNQIGIEFNQIEEYFNTNITGSMYIDYNLDDSLYATDTSLRWYGHNINKYKINAISSIYNKSTNVDEIKIRALISLLDISELTSWTIDMWKHLLAFFDKFAYIKISYLLNRVDVKERDIVLNFITDDIVIQKWITFYVYQLKLFISHNVPYLDVKLQASF</sequence>
<accession>A0A0A8E5C7</accession>
<dbReference type="NCBIfam" id="NF041246">
    <property type="entry name" value="T6SS_IglH_TssF"/>
    <property type="match status" value="1"/>
</dbReference>
<dbReference type="AlphaFoldDB" id="A0A0A8E5C7"/>
<evidence type="ECO:0000313" key="2">
    <source>
        <dbReference type="Proteomes" id="UP000031104"/>
    </source>
</evidence>
<dbReference type="KEGG" id="fgu:SD28_07270"/>
<protein>
    <submittedName>
        <fullName evidence="1">Uncharacterized protein</fullName>
    </submittedName>
</protein>